<proteinExistence type="predicted"/>
<name>A0A9P8T3Z3_9ASCO</name>
<protein>
    <recommendedName>
        <fullName evidence="4">DUF218 domain-containing protein</fullName>
    </recommendedName>
</protein>
<comment type="caution">
    <text evidence="2">The sequence shown here is derived from an EMBL/GenBank/DDBJ whole genome shotgun (WGS) entry which is preliminary data.</text>
</comment>
<accession>A0A9P8T3Z3</accession>
<evidence type="ECO:0000313" key="3">
    <source>
        <dbReference type="Proteomes" id="UP000788993"/>
    </source>
</evidence>
<evidence type="ECO:0000313" key="2">
    <source>
        <dbReference type="EMBL" id="KAH3664520.1"/>
    </source>
</evidence>
<dbReference type="AlphaFoldDB" id="A0A9P8T3Z3"/>
<dbReference type="PANTHER" id="PTHR28110:SF1">
    <property type="entry name" value="TRANSMEMBRANE PROTEIN"/>
    <property type="match status" value="1"/>
</dbReference>
<sequence length="277" mass="31896">MTTLILLPCHSVFTAAQTSNPSQTQLEPQNNGPGSNQCDWILAPFQYEANDHLSFVEHIHKAFELLNANSNARLVISGGFTKDGVSISESDSYLQVGRLRGLITEQNKDRIYLDEYARDSYENLLLSIALFRKQTGNFPETTQIVGFEFKRYRFLELHAKVLKLKHVEYFGIGPNYPDAATLQIPEHEWQTRRKCYFDELHSSEKKFATDLFEKDWFGCIGSKLYQKKVSRDPLKRGNGKEFYSQDTEPILNAFLSFEQLTFPEAKALYDDLGPFPW</sequence>
<evidence type="ECO:0000256" key="1">
    <source>
        <dbReference type="SAM" id="SignalP"/>
    </source>
</evidence>
<feature type="chain" id="PRO_5040391765" description="DUF218 domain-containing protein" evidence="1">
    <location>
        <begin position="17"/>
        <end position="277"/>
    </location>
</feature>
<keyword evidence="3" id="KW-1185">Reference proteome</keyword>
<dbReference type="Proteomes" id="UP000788993">
    <property type="component" value="Unassembled WGS sequence"/>
</dbReference>
<feature type="signal peptide" evidence="1">
    <location>
        <begin position="1"/>
        <end position="16"/>
    </location>
</feature>
<keyword evidence="1" id="KW-0732">Signal</keyword>
<dbReference type="InterPro" id="IPR055323">
    <property type="entry name" value="C57A10.07/YOR238W"/>
</dbReference>
<organism evidence="2 3">
    <name type="scientific">Ogataea polymorpha</name>
    <dbReference type="NCBI Taxonomy" id="460523"/>
    <lineage>
        <taxon>Eukaryota</taxon>
        <taxon>Fungi</taxon>
        <taxon>Dikarya</taxon>
        <taxon>Ascomycota</taxon>
        <taxon>Saccharomycotina</taxon>
        <taxon>Pichiomycetes</taxon>
        <taxon>Pichiales</taxon>
        <taxon>Pichiaceae</taxon>
        <taxon>Ogataea</taxon>
    </lineage>
</organism>
<reference evidence="2" key="1">
    <citation type="journal article" date="2021" name="Open Biol.">
        <title>Shared evolutionary footprints suggest mitochondrial oxidative damage underlies multiple complex I losses in fungi.</title>
        <authorList>
            <person name="Schikora-Tamarit M.A."/>
            <person name="Marcet-Houben M."/>
            <person name="Nosek J."/>
            <person name="Gabaldon T."/>
        </authorList>
    </citation>
    <scope>NUCLEOTIDE SEQUENCE</scope>
    <source>
        <strain evidence="2">NCAIM Y.01608</strain>
    </source>
</reference>
<dbReference type="GO" id="GO:0005737">
    <property type="term" value="C:cytoplasm"/>
    <property type="evidence" value="ECO:0007669"/>
    <property type="project" value="TreeGrafter"/>
</dbReference>
<gene>
    <name evidence="2" type="ORF">OGATHE_003335</name>
</gene>
<reference evidence="2" key="2">
    <citation type="submission" date="2021-01" db="EMBL/GenBank/DDBJ databases">
        <authorList>
            <person name="Schikora-Tamarit M.A."/>
        </authorList>
    </citation>
    <scope>NUCLEOTIDE SEQUENCE</scope>
    <source>
        <strain evidence="2">NCAIM Y.01608</strain>
    </source>
</reference>
<dbReference type="PANTHER" id="PTHR28110">
    <property type="entry name" value="TRANSMEMBRANE PROTEIN"/>
    <property type="match status" value="1"/>
</dbReference>
<dbReference type="EMBL" id="JAEUBD010001178">
    <property type="protein sequence ID" value="KAH3664520.1"/>
    <property type="molecule type" value="Genomic_DNA"/>
</dbReference>
<evidence type="ECO:0008006" key="4">
    <source>
        <dbReference type="Google" id="ProtNLM"/>
    </source>
</evidence>